<comment type="caution">
    <text evidence="1">The sequence shown here is derived from an EMBL/GenBank/DDBJ whole genome shotgun (WGS) entry which is preliminary data.</text>
</comment>
<accession>A0ACB9CG76</accession>
<dbReference type="EMBL" id="CM042050">
    <property type="protein sequence ID" value="KAI3733298.1"/>
    <property type="molecule type" value="Genomic_DNA"/>
</dbReference>
<reference evidence="2" key="1">
    <citation type="journal article" date="2022" name="Mol. Ecol. Resour.">
        <title>The genomes of chicory, endive, great burdock and yacon provide insights into Asteraceae palaeo-polyploidization history and plant inulin production.</title>
        <authorList>
            <person name="Fan W."/>
            <person name="Wang S."/>
            <person name="Wang H."/>
            <person name="Wang A."/>
            <person name="Jiang F."/>
            <person name="Liu H."/>
            <person name="Zhao H."/>
            <person name="Xu D."/>
            <person name="Zhang Y."/>
        </authorList>
    </citation>
    <scope>NUCLEOTIDE SEQUENCE [LARGE SCALE GENOMIC DNA]</scope>
    <source>
        <strain evidence="2">cv. Niubang</strain>
    </source>
</reference>
<sequence length="691" mass="76045">MAAGSGSMGNKISYDKKSVGGVASEVESNANVSTPFSAKISVFEQAKVSVSSSSEIKMDGVKIASGEGTGANEGVMAAGSGSMGNKISYDKKSVGGVALEVESNANVSTPFSAKISVFEQAKVSVSSSSEIKMDGVKIASGEGYSNVKDSGVDLGLNLKSNGKASSGNTSLQKNENTTFATGEKFNGDSEPVLEQVVDYNKATGESEGMGKGSESVKEKSDVDNVNFVTKIKDTVMIDSGAVKAGGEPVVTANNHGKEDLVFGHKEMICEKRPRTEAELAAAAAKTQVTKENVKVKEDDGFQVVGKKNRVVKVEGQKSRGQGLRGMGFGSNASNRGVRYGENRFRPAWVGNGQKGEFRRDVQQKGGSSTGPQSNKQRNFEKGESSGVIKNGSGISDKNSNGRDGTKGKVNIVVNNSGNLELKKKEEKNKDKAGVGDGKGQVDGQKKENKGKEEVKVDSKKGNVSDFSGNNLFDVLMEVDAEEWEIRKGKVDLFLKMNNKPSKEMMDGWDEEMMKYYNENVVDDAKEDDDIWPSVNSKKYRMWEAVGLEYFLLYRRILEDMEKCEREGILSITRYKIWKEWAIQHCIDKKVCPQEDEFNRWDLGMRERFIKEFVKWYEIDPAILGDSFFLIYSLQFYIDHKIMPPDEVYNMWTTEQRVKFTDEYMTWDGWYVDCLGDVLENGHGEGPCKDCS</sequence>
<evidence type="ECO:0000313" key="2">
    <source>
        <dbReference type="Proteomes" id="UP001055879"/>
    </source>
</evidence>
<protein>
    <submittedName>
        <fullName evidence="1">Uncharacterized protein</fullName>
    </submittedName>
</protein>
<reference evidence="1 2" key="2">
    <citation type="journal article" date="2022" name="Mol. Ecol. Resour.">
        <title>The genomes of chicory, endive, great burdock and yacon provide insights into Asteraceae paleo-polyploidization history and plant inulin production.</title>
        <authorList>
            <person name="Fan W."/>
            <person name="Wang S."/>
            <person name="Wang H."/>
            <person name="Wang A."/>
            <person name="Jiang F."/>
            <person name="Liu H."/>
            <person name="Zhao H."/>
            <person name="Xu D."/>
            <person name="Zhang Y."/>
        </authorList>
    </citation>
    <scope>NUCLEOTIDE SEQUENCE [LARGE SCALE GENOMIC DNA]</scope>
    <source>
        <strain evidence="2">cv. Niubang</strain>
    </source>
</reference>
<keyword evidence="2" id="KW-1185">Reference proteome</keyword>
<gene>
    <name evidence="1" type="ORF">L6452_12740</name>
</gene>
<proteinExistence type="predicted"/>
<organism evidence="1 2">
    <name type="scientific">Arctium lappa</name>
    <name type="common">Greater burdock</name>
    <name type="synonym">Lappa major</name>
    <dbReference type="NCBI Taxonomy" id="4217"/>
    <lineage>
        <taxon>Eukaryota</taxon>
        <taxon>Viridiplantae</taxon>
        <taxon>Streptophyta</taxon>
        <taxon>Embryophyta</taxon>
        <taxon>Tracheophyta</taxon>
        <taxon>Spermatophyta</taxon>
        <taxon>Magnoliopsida</taxon>
        <taxon>eudicotyledons</taxon>
        <taxon>Gunneridae</taxon>
        <taxon>Pentapetalae</taxon>
        <taxon>asterids</taxon>
        <taxon>campanulids</taxon>
        <taxon>Asterales</taxon>
        <taxon>Asteraceae</taxon>
        <taxon>Carduoideae</taxon>
        <taxon>Cardueae</taxon>
        <taxon>Arctiinae</taxon>
        <taxon>Arctium</taxon>
    </lineage>
</organism>
<evidence type="ECO:0000313" key="1">
    <source>
        <dbReference type="EMBL" id="KAI3733298.1"/>
    </source>
</evidence>
<name>A0ACB9CG76_ARCLA</name>
<dbReference type="Proteomes" id="UP001055879">
    <property type="component" value="Linkage Group LG04"/>
</dbReference>